<evidence type="ECO:0000256" key="4">
    <source>
        <dbReference type="ARBA" id="ARBA00023136"/>
    </source>
</evidence>
<evidence type="ECO:0000313" key="9">
    <source>
        <dbReference type="Proteomes" id="UP000001876"/>
    </source>
</evidence>
<feature type="transmembrane region" description="Helical" evidence="6">
    <location>
        <begin position="132"/>
        <end position="154"/>
    </location>
</feature>
<evidence type="ECO:0000256" key="1">
    <source>
        <dbReference type="ARBA" id="ARBA00004141"/>
    </source>
</evidence>
<feature type="transmembrane region" description="Helical" evidence="6">
    <location>
        <begin position="166"/>
        <end position="189"/>
    </location>
</feature>
<protein>
    <submittedName>
        <fullName evidence="8">Drug/Metabolite transporter superfamily</fullName>
    </submittedName>
</protein>
<keyword evidence="9" id="KW-1185">Reference proteome</keyword>
<name>C1MQZ2_MICPC</name>
<dbReference type="AlphaFoldDB" id="C1MQZ2"/>
<feature type="transmembrane region" description="Helical" evidence="6">
    <location>
        <begin position="201"/>
        <end position="220"/>
    </location>
</feature>
<organism evidence="9">
    <name type="scientific">Micromonas pusilla (strain CCMP1545)</name>
    <name type="common">Picoplanktonic green alga</name>
    <dbReference type="NCBI Taxonomy" id="564608"/>
    <lineage>
        <taxon>Eukaryota</taxon>
        <taxon>Viridiplantae</taxon>
        <taxon>Chlorophyta</taxon>
        <taxon>Mamiellophyceae</taxon>
        <taxon>Mamiellales</taxon>
        <taxon>Mamiellaceae</taxon>
        <taxon>Micromonas</taxon>
    </lineage>
</organism>
<gene>
    <name evidence="8" type="ORF">MICPUCDRAFT_26472</name>
</gene>
<feature type="transmembrane region" description="Helical" evidence="6">
    <location>
        <begin position="108"/>
        <end position="126"/>
    </location>
</feature>
<evidence type="ECO:0000313" key="8">
    <source>
        <dbReference type="EMBL" id="EEH58166.1"/>
    </source>
</evidence>
<dbReference type="GO" id="GO:0016020">
    <property type="term" value="C:membrane"/>
    <property type="evidence" value="ECO:0007669"/>
    <property type="project" value="UniProtKB-SubCell"/>
</dbReference>
<feature type="compositionally biased region" description="Gly residues" evidence="5">
    <location>
        <begin position="304"/>
        <end position="313"/>
    </location>
</feature>
<reference evidence="8 9" key="1">
    <citation type="journal article" date="2009" name="Science">
        <title>Green evolution and dynamic adaptations revealed by genomes of the marine picoeukaryotes Micromonas.</title>
        <authorList>
            <person name="Worden A.Z."/>
            <person name="Lee J.H."/>
            <person name="Mock T."/>
            <person name="Rouze P."/>
            <person name="Simmons M.P."/>
            <person name="Aerts A.L."/>
            <person name="Allen A.E."/>
            <person name="Cuvelier M.L."/>
            <person name="Derelle E."/>
            <person name="Everett M.V."/>
            <person name="Foulon E."/>
            <person name="Grimwood J."/>
            <person name="Gundlach H."/>
            <person name="Henrissat B."/>
            <person name="Napoli C."/>
            <person name="McDonald S.M."/>
            <person name="Parker M.S."/>
            <person name="Rombauts S."/>
            <person name="Salamov A."/>
            <person name="Von Dassow P."/>
            <person name="Badger J.H."/>
            <person name="Coutinho P.M."/>
            <person name="Demir E."/>
            <person name="Dubchak I."/>
            <person name="Gentemann C."/>
            <person name="Eikrem W."/>
            <person name="Gready J.E."/>
            <person name="John U."/>
            <person name="Lanier W."/>
            <person name="Lindquist E.A."/>
            <person name="Lucas S."/>
            <person name="Mayer K.F."/>
            <person name="Moreau H."/>
            <person name="Not F."/>
            <person name="Otillar R."/>
            <person name="Panaud O."/>
            <person name="Pangilinan J."/>
            <person name="Paulsen I."/>
            <person name="Piegu B."/>
            <person name="Poliakov A."/>
            <person name="Robbens S."/>
            <person name="Schmutz J."/>
            <person name="Toulza E."/>
            <person name="Wyss T."/>
            <person name="Zelensky A."/>
            <person name="Zhou K."/>
            <person name="Armbrust E.V."/>
            <person name="Bhattacharya D."/>
            <person name="Goodenough U.W."/>
            <person name="Van de Peer Y."/>
            <person name="Grigoriev I.V."/>
        </authorList>
    </citation>
    <scope>NUCLEOTIDE SEQUENCE [LARGE SCALE GENOMIC DNA]</scope>
    <source>
        <strain evidence="8 9">CCMP1545</strain>
    </source>
</reference>
<evidence type="ECO:0000256" key="3">
    <source>
        <dbReference type="ARBA" id="ARBA00022989"/>
    </source>
</evidence>
<dbReference type="KEGG" id="mpp:MICPUCDRAFT_26472"/>
<proteinExistence type="predicted"/>
<evidence type="ECO:0000259" key="7">
    <source>
        <dbReference type="Pfam" id="PF03151"/>
    </source>
</evidence>
<dbReference type="OMA" id="GWKDPTM"/>
<dbReference type="RefSeq" id="XP_003058215.1">
    <property type="nucleotide sequence ID" value="XM_003058169.1"/>
</dbReference>
<dbReference type="GeneID" id="9683653"/>
<accession>C1MQZ2</accession>
<dbReference type="EMBL" id="GG663738">
    <property type="protein sequence ID" value="EEH58166.1"/>
    <property type="molecule type" value="Genomic_DNA"/>
</dbReference>
<dbReference type="Pfam" id="PF03151">
    <property type="entry name" value="TPT"/>
    <property type="match status" value="1"/>
</dbReference>
<feature type="transmembrane region" description="Helical" evidence="6">
    <location>
        <begin position="232"/>
        <end position="253"/>
    </location>
</feature>
<keyword evidence="4 6" id="KW-0472">Membrane</keyword>
<evidence type="ECO:0000256" key="2">
    <source>
        <dbReference type="ARBA" id="ARBA00022692"/>
    </source>
</evidence>
<evidence type="ECO:0000256" key="5">
    <source>
        <dbReference type="SAM" id="MobiDB-lite"/>
    </source>
</evidence>
<dbReference type="InterPro" id="IPR050186">
    <property type="entry name" value="TPT_transporter"/>
</dbReference>
<feature type="domain" description="Sugar phosphate transporter" evidence="7">
    <location>
        <begin position="3"/>
        <end position="277"/>
    </location>
</feature>
<feature type="transmembrane region" description="Helical" evidence="6">
    <location>
        <begin position="53"/>
        <end position="75"/>
    </location>
</feature>
<dbReference type="OrthoDB" id="417037at2759"/>
<feature type="compositionally biased region" description="Basic and acidic residues" evidence="5">
    <location>
        <begin position="292"/>
        <end position="303"/>
    </location>
</feature>
<comment type="subcellular location">
    <subcellularLocation>
        <location evidence="1">Membrane</location>
        <topology evidence="1">Multi-pass membrane protein</topology>
    </subcellularLocation>
</comment>
<dbReference type="Proteomes" id="UP000001876">
    <property type="component" value="Unassembled WGS sequence"/>
</dbReference>
<feature type="transmembrane region" description="Helical" evidence="6">
    <location>
        <begin position="259"/>
        <end position="281"/>
    </location>
</feature>
<keyword evidence="2 6" id="KW-0812">Transmembrane</keyword>
<sequence>MGFVNKAVLTVYGMRESNFLLLAQMCLTVLVLGALRAANQVSFPRINVATAKKLAPVAILYNANVAFALASLSKVSVPTYNTLKRLTPAVVLLANKTLRPQKPDPSRGVVGSISLVVLGCIVAGAGDLAFDLAGYLSGVASCLLQATYLIVVEITGAERGVGSAELLAYNALLSTPIVFALTSATGELASAVTRLGTLSEGAGFVTCFVGALSMGMLLNYSQFLCTMKNSALTTTVVGVLKGVASTALGFVLLGGVKFSLWHVVGITLNSVGGVMYSYVTFHERRRARAKLKESRSDVFERDGGGGGGGGGGLSAAERGGGHRSPRGVGVA</sequence>
<evidence type="ECO:0000256" key="6">
    <source>
        <dbReference type="SAM" id="Phobius"/>
    </source>
</evidence>
<dbReference type="InterPro" id="IPR004853">
    <property type="entry name" value="Sugar_P_trans_dom"/>
</dbReference>
<dbReference type="PANTHER" id="PTHR11132">
    <property type="entry name" value="SOLUTE CARRIER FAMILY 35"/>
    <property type="match status" value="1"/>
</dbReference>
<dbReference type="eggNOG" id="KOG1444">
    <property type="taxonomic scope" value="Eukaryota"/>
</dbReference>
<feature type="region of interest" description="Disordered" evidence="5">
    <location>
        <begin position="292"/>
        <end position="331"/>
    </location>
</feature>
<keyword evidence="3 6" id="KW-1133">Transmembrane helix</keyword>